<keyword evidence="4" id="KW-1185">Reference proteome</keyword>
<dbReference type="AlphaFoldDB" id="A0A7W7SN84"/>
<dbReference type="EMBL" id="JACHJW010000001">
    <property type="protein sequence ID" value="MBB4957899.1"/>
    <property type="molecule type" value="Genomic_DNA"/>
</dbReference>
<dbReference type="Proteomes" id="UP000578819">
    <property type="component" value="Unassembled WGS sequence"/>
</dbReference>
<feature type="region of interest" description="Disordered" evidence="1">
    <location>
        <begin position="161"/>
        <end position="186"/>
    </location>
</feature>
<dbReference type="InterPro" id="IPR010427">
    <property type="entry name" value="DUF1023"/>
</dbReference>
<reference evidence="3 4" key="1">
    <citation type="submission" date="2020-08" db="EMBL/GenBank/DDBJ databases">
        <title>Sequencing the genomes of 1000 actinobacteria strains.</title>
        <authorList>
            <person name="Klenk H.-P."/>
        </authorList>
    </citation>
    <scope>NUCLEOTIDE SEQUENCE [LARGE SCALE GENOMIC DNA]</scope>
    <source>
        <strain evidence="3 4">DSM 45886</strain>
    </source>
</reference>
<accession>A0A7W7SN84</accession>
<feature type="region of interest" description="Disordered" evidence="1">
    <location>
        <begin position="488"/>
        <end position="523"/>
    </location>
</feature>
<evidence type="ECO:0000259" key="2">
    <source>
        <dbReference type="Pfam" id="PF06259"/>
    </source>
</evidence>
<name>A0A7W7SN84_9ACTN</name>
<feature type="domain" description="DUF1023" evidence="2">
    <location>
        <begin position="316"/>
        <end position="484"/>
    </location>
</feature>
<dbReference type="Pfam" id="PF06259">
    <property type="entry name" value="Abhydrolase_8"/>
    <property type="match status" value="1"/>
</dbReference>
<evidence type="ECO:0000256" key="1">
    <source>
        <dbReference type="SAM" id="MobiDB-lite"/>
    </source>
</evidence>
<gene>
    <name evidence="3" type="ORF">FHR38_001632</name>
</gene>
<organism evidence="3 4">
    <name type="scientific">Micromonospora polyrhachis</name>
    <dbReference type="NCBI Taxonomy" id="1282883"/>
    <lineage>
        <taxon>Bacteria</taxon>
        <taxon>Bacillati</taxon>
        <taxon>Actinomycetota</taxon>
        <taxon>Actinomycetes</taxon>
        <taxon>Micromonosporales</taxon>
        <taxon>Micromonosporaceae</taxon>
        <taxon>Micromonospora</taxon>
    </lineage>
</organism>
<evidence type="ECO:0000313" key="4">
    <source>
        <dbReference type="Proteomes" id="UP000578819"/>
    </source>
</evidence>
<feature type="compositionally biased region" description="Basic and acidic residues" evidence="1">
    <location>
        <begin position="488"/>
        <end position="516"/>
    </location>
</feature>
<dbReference type="RefSeq" id="WP_184534074.1">
    <property type="nucleotide sequence ID" value="NZ_JACHJW010000001.1"/>
</dbReference>
<sequence>MTITFEMLLAADGAAYSRSGVMWDQLGRSLDGHADNLAVTVRKLPDVWESGPAATAATAHCDGLRKETDSTYRPVLAIAQALAQHGDGVAALRAQAEALIIEGRRLRVLVGPDGSLTMDPDYPDVGTARALTTLAERRDEILRRAADLDARTAKLIAENTASASGAPAARVDRTSVPPKGTDPATVKKWWDSLTPAQRRYVTTEYPDLIGNLDGVPVSNRDMANRIVLDRDHDTLTARRAELEAREAHIRALLDQGRGRELYPGSTNPTGMAFAELDRIRAERAEADGTLRGIERISQRLADPTKPRAYLIGFSSADDGRAIVSVGNPDAANNVLTWVPGTGAELSKIGGDIIRTDRMAEDARKADPTRETAVLLWLGYDAPDSIPEAAQDKYADNGAPDLSRFQNGLRVTHDDEPSRNVVLGHSYGSTVIGHTVTGPGINANDLIFLGSPGVDVNSVNDLNGFPPDRVWASRAEHDMIKRIPDWDLAHGNDPTRDDFGARTFRSDPGDPDNEGKTHSAYWDEGNEARLNVSRIVTGKHDEVTR</sequence>
<evidence type="ECO:0000313" key="3">
    <source>
        <dbReference type="EMBL" id="MBB4957899.1"/>
    </source>
</evidence>
<protein>
    <recommendedName>
        <fullName evidence="2">DUF1023 domain-containing protein</fullName>
    </recommendedName>
</protein>
<proteinExistence type="predicted"/>
<comment type="caution">
    <text evidence="3">The sequence shown here is derived from an EMBL/GenBank/DDBJ whole genome shotgun (WGS) entry which is preliminary data.</text>
</comment>